<organism evidence="1 2">
    <name type="scientific">Granulicella mallensis</name>
    <dbReference type="NCBI Taxonomy" id="940614"/>
    <lineage>
        <taxon>Bacteria</taxon>
        <taxon>Pseudomonadati</taxon>
        <taxon>Acidobacteriota</taxon>
        <taxon>Terriglobia</taxon>
        <taxon>Terriglobales</taxon>
        <taxon>Acidobacteriaceae</taxon>
        <taxon>Granulicella</taxon>
    </lineage>
</organism>
<comment type="caution">
    <text evidence="1">The sequence shown here is derived from an EMBL/GenBank/DDBJ whole genome shotgun (WGS) entry which is preliminary data.</text>
</comment>
<accession>A0A7W8EAB3</accession>
<gene>
    <name evidence="1" type="ORF">HDF15_002874</name>
</gene>
<dbReference type="EMBL" id="JACHIO010000011">
    <property type="protein sequence ID" value="MBB5064516.1"/>
    <property type="molecule type" value="Genomic_DNA"/>
</dbReference>
<protein>
    <submittedName>
        <fullName evidence="1">Uncharacterized protein</fullName>
    </submittedName>
</protein>
<dbReference type="Proteomes" id="UP000584867">
    <property type="component" value="Unassembled WGS sequence"/>
</dbReference>
<dbReference type="RefSeq" id="WP_184256477.1">
    <property type="nucleotide sequence ID" value="NZ_JACHIO010000011.1"/>
</dbReference>
<name>A0A7W8EAB3_9BACT</name>
<dbReference type="AlphaFoldDB" id="A0A7W8EAB3"/>
<reference evidence="1 2" key="1">
    <citation type="submission" date="2020-08" db="EMBL/GenBank/DDBJ databases">
        <title>Genomic Encyclopedia of Type Strains, Phase IV (KMG-V): Genome sequencing to study the core and pangenomes of soil and plant-associated prokaryotes.</title>
        <authorList>
            <person name="Whitman W."/>
        </authorList>
    </citation>
    <scope>NUCLEOTIDE SEQUENCE [LARGE SCALE GENOMIC DNA]</scope>
    <source>
        <strain evidence="1 2">X5P3</strain>
    </source>
</reference>
<sequence length="122" mass="13377">MLSNVRSAVSLLRSCALLLLAFSVFGFGLQARLAQYQPYPPNPTAAKIATEKQSEKVLKVLAERDEAPQPIEWLAHAFSLSGVLLQPISPSVIAQAEIRLSNPTRFDLNGIYSLHRPPPTLL</sequence>
<evidence type="ECO:0000313" key="1">
    <source>
        <dbReference type="EMBL" id="MBB5064516.1"/>
    </source>
</evidence>
<evidence type="ECO:0000313" key="2">
    <source>
        <dbReference type="Proteomes" id="UP000584867"/>
    </source>
</evidence>
<proteinExistence type="predicted"/>